<sequence length="150" mass="16146">MPLAAESLVLEPQQTPQMPAVAIRRASTESNNVQARTLFSRFAKLDPELYGILAVTVGAVSAFAYYFELPSFKRKCRLIVNLLAGNPTGTSDSRNVPAVPGSEPWRKEGATASGKYMYYPGGDVHSKPKEAPSALNVAVIPKVNLPKVGE</sequence>
<keyword evidence="2" id="KW-0812">Transmembrane</keyword>
<keyword evidence="4" id="KW-1185">Reference proteome</keyword>
<protein>
    <submittedName>
        <fullName evidence="3">Uncharacterized protein</fullName>
    </submittedName>
</protein>
<feature type="transmembrane region" description="Helical" evidence="2">
    <location>
        <begin position="49"/>
        <end position="67"/>
    </location>
</feature>
<evidence type="ECO:0000256" key="2">
    <source>
        <dbReference type="SAM" id="Phobius"/>
    </source>
</evidence>
<evidence type="ECO:0000256" key="1">
    <source>
        <dbReference type="SAM" id="MobiDB-lite"/>
    </source>
</evidence>
<accession>A0ABR3T3H2</accession>
<evidence type="ECO:0000313" key="4">
    <source>
        <dbReference type="Proteomes" id="UP001521184"/>
    </source>
</evidence>
<organism evidence="3 4">
    <name type="scientific">Diplodia intermedia</name>
    <dbReference type="NCBI Taxonomy" id="856260"/>
    <lineage>
        <taxon>Eukaryota</taxon>
        <taxon>Fungi</taxon>
        <taxon>Dikarya</taxon>
        <taxon>Ascomycota</taxon>
        <taxon>Pezizomycotina</taxon>
        <taxon>Dothideomycetes</taxon>
        <taxon>Dothideomycetes incertae sedis</taxon>
        <taxon>Botryosphaeriales</taxon>
        <taxon>Botryosphaeriaceae</taxon>
        <taxon>Diplodia</taxon>
    </lineage>
</organism>
<proteinExistence type="predicted"/>
<keyword evidence="2" id="KW-1133">Transmembrane helix</keyword>
<comment type="caution">
    <text evidence="3">The sequence shown here is derived from an EMBL/GenBank/DDBJ whole genome shotgun (WGS) entry which is preliminary data.</text>
</comment>
<feature type="region of interest" description="Disordered" evidence="1">
    <location>
        <begin position="88"/>
        <end position="107"/>
    </location>
</feature>
<dbReference type="PANTHER" id="PTHR40466:SF1">
    <property type="entry name" value="FUNGAL PROTEIN"/>
    <property type="match status" value="1"/>
</dbReference>
<dbReference type="Proteomes" id="UP001521184">
    <property type="component" value="Unassembled WGS sequence"/>
</dbReference>
<name>A0ABR3T3H2_9PEZI</name>
<keyword evidence="2" id="KW-0472">Membrane</keyword>
<gene>
    <name evidence="3" type="ORF">SLS58_010801</name>
</gene>
<dbReference type="EMBL" id="JAKEKT020000138">
    <property type="protein sequence ID" value="KAL1634103.1"/>
    <property type="molecule type" value="Genomic_DNA"/>
</dbReference>
<reference evidence="3 4" key="1">
    <citation type="journal article" date="2023" name="Plant Dis.">
        <title>First Report of Diplodia intermedia Causing Canker and Dieback Diseases on Apple Trees in Canada.</title>
        <authorList>
            <person name="Ellouze W."/>
            <person name="Ilyukhin E."/>
            <person name="Sulman M."/>
            <person name="Ali S."/>
        </authorList>
    </citation>
    <scope>NUCLEOTIDE SEQUENCE [LARGE SCALE GENOMIC DNA]</scope>
    <source>
        <strain evidence="3 4">M45-28</strain>
    </source>
</reference>
<dbReference type="PANTHER" id="PTHR40466">
    <property type="entry name" value="EXPRESSED PROTEIN"/>
    <property type="match status" value="1"/>
</dbReference>
<evidence type="ECO:0000313" key="3">
    <source>
        <dbReference type="EMBL" id="KAL1634103.1"/>
    </source>
</evidence>
<dbReference type="InterPro" id="IPR039965">
    <property type="entry name" value="C3H7.08c"/>
</dbReference>